<sequence>MKRFCYFLCFLILPVLNACSPKTKVEIVKRYPPLDHLAPVELIRRHDEEPEDSELLASLIIKNGEWENARDYESLLFKAKAMARELGGNAVKVTQHQKPFSPAMRVPVGGMMYPYNPKHKMLIEILRVTYDQNNPN</sequence>
<dbReference type="RefSeq" id="WP_215242090.1">
    <property type="nucleotide sequence ID" value="NZ_CAJRAF010000004.1"/>
</dbReference>
<dbReference type="Proteomes" id="UP000680038">
    <property type="component" value="Unassembled WGS sequence"/>
</dbReference>
<organism evidence="2 3">
    <name type="scientific">Dyadobacter helix</name>
    <dbReference type="NCBI Taxonomy" id="2822344"/>
    <lineage>
        <taxon>Bacteria</taxon>
        <taxon>Pseudomonadati</taxon>
        <taxon>Bacteroidota</taxon>
        <taxon>Cytophagia</taxon>
        <taxon>Cytophagales</taxon>
        <taxon>Spirosomataceae</taxon>
        <taxon>Dyadobacter</taxon>
    </lineage>
</organism>
<proteinExistence type="predicted"/>
<keyword evidence="1" id="KW-0732">Signal</keyword>
<name>A0A916N7K4_9BACT</name>
<keyword evidence="3" id="KW-1185">Reference proteome</keyword>
<evidence type="ECO:0000256" key="1">
    <source>
        <dbReference type="SAM" id="SignalP"/>
    </source>
</evidence>
<dbReference type="AlphaFoldDB" id="A0A916N7K4"/>
<gene>
    <name evidence="2" type="ORF">DYBT9275_05748</name>
</gene>
<accession>A0A916N7K4</accession>
<feature type="signal peptide" evidence="1">
    <location>
        <begin position="1"/>
        <end position="17"/>
    </location>
</feature>
<comment type="caution">
    <text evidence="2">The sequence shown here is derived from an EMBL/GenBank/DDBJ whole genome shotgun (WGS) entry which is preliminary data.</text>
</comment>
<evidence type="ECO:0000313" key="3">
    <source>
        <dbReference type="Proteomes" id="UP000680038"/>
    </source>
</evidence>
<dbReference type="EMBL" id="CAJRAF010000004">
    <property type="protein sequence ID" value="CAG5017324.1"/>
    <property type="molecule type" value="Genomic_DNA"/>
</dbReference>
<feature type="chain" id="PRO_5037253021" evidence="1">
    <location>
        <begin position="18"/>
        <end position="136"/>
    </location>
</feature>
<protein>
    <submittedName>
        <fullName evidence="2">Uncharacterized protein</fullName>
    </submittedName>
</protein>
<reference evidence="2" key="1">
    <citation type="submission" date="2021-04" db="EMBL/GenBank/DDBJ databases">
        <authorList>
            <person name="Rodrigo-Torres L."/>
            <person name="Arahal R. D."/>
            <person name="Lucena T."/>
        </authorList>
    </citation>
    <scope>NUCLEOTIDE SEQUENCE</scope>
    <source>
        <strain evidence="2">CECT 9275</strain>
    </source>
</reference>
<evidence type="ECO:0000313" key="2">
    <source>
        <dbReference type="EMBL" id="CAG5017324.1"/>
    </source>
</evidence>